<dbReference type="STRING" id="649760.HMPREF0971_02029"/>
<accession>D1QSR8</accession>
<reference evidence="2 3" key="1">
    <citation type="submission" date="2009-11" db="EMBL/GenBank/DDBJ databases">
        <authorList>
            <person name="Weinstock G."/>
            <person name="Sodergren E."/>
            <person name="Clifton S."/>
            <person name="Fulton L."/>
            <person name="Fulton B."/>
            <person name="Courtney L."/>
            <person name="Fronick C."/>
            <person name="Harrison M."/>
            <person name="Strong C."/>
            <person name="Farmer C."/>
            <person name="Delahaunty K."/>
            <person name="Markovic C."/>
            <person name="Hall O."/>
            <person name="Minx P."/>
            <person name="Tomlinson C."/>
            <person name="Mitreva M."/>
            <person name="Nelson J."/>
            <person name="Hou S."/>
            <person name="Wollam A."/>
            <person name="Pepin K.H."/>
            <person name="Johnson M."/>
            <person name="Bhonagiri V."/>
            <person name="Nash W.E."/>
            <person name="Warren W."/>
            <person name="Chinwalla A."/>
            <person name="Mardis E.R."/>
            <person name="Wilson R.K."/>
        </authorList>
    </citation>
    <scope>NUCLEOTIDE SEQUENCE [LARGE SCALE GENOMIC DNA]</scope>
    <source>
        <strain evidence="2 3">F0302</strain>
    </source>
</reference>
<gene>
    <name evidence="2" type="ORF">HMPREF0971_02029</name>
</gene>
<keyword evidence="1" id="KW-0472">Membrane</keyword>
<keyword evidence="1" id="KW-1133">Transmembrane helix</keyword>
<keyword evidence="1" id="KW-0812">Transmembrane</keyword>
<dbReference type="EMBL" id="ACUZ02000034">
    <property type="protein sequence ID" value="EFB31749.1"/>
    <property type="molecule type" value="Genomic_DNA"/>
</dbReference>
<sequence length="54" mass="6504">MFSKLFFKKTASYNPTILQIIFLFQKTTSYNYLYIIYLYLFIKVYIFIGNVVGL</sequence>
<dbReference type="AlphaFoldDB" id="D1QSR8"/>
<proteinExistence type="predicted"/>
<evidence type="ECO:0000313" key="2">
    <source>
        <dbReference type="EMBL" id="EFB31749.1"/>
    </source>
</evidence>
<feature type="transmembrane region" description="Helical" evidence="1">
    <location>
        <begin position="32"/>
        <end position="52"/>
    </location>
</feature>
<dbReference type="HOGENOM" id="CLU_3046627_0_0_10"/>
<protein>
    <submittedName>
        <fullName evidence="2">Uncharacterized protein</fullName>
    </submittedName>
</protein>
<organism evidence="2 3">
    <name type="scientific">Segatella oris F0302</name>
    <dbReference type="NCBI Taxonomy" id="649760"/>
    <lineage>
        <taxon>Bacteria</taxon>
        <taxon>Pseudomonadati</taxon>
        <taxon>Bacteroidota</taxon>
        <taxon>Bacteroidia</taxon>
        <taxon>Bacteroidales</taxon>
        <taxon>Prevotellaceae</taxon>
        <taxon>Segatella</taxon>
    </lineage>
</organism>
<evidence type="ECO:0000256" key="1">
    <source>
        <dbReference type="SAM" id="Phobius"/>
    </source>
</evidence>
<comment type="caution">
    <text evidence="2">The sequence shown here is derived from an EMBL/GenBank/DDBJ whole genome shotgun (WGS) entry which is preliminary data.</text>
</comment>
<dbReference type="Proteomes" id="UP000004079">
    <property type="component" value="Unassembled WGS sequence"/>
</dbReference>
<name>D1QSR8_9BACT</name>
<evidence type="ECO:0000313" key="3">
    <source>
        <dbReference type="Proteomes" id="UP000004079"/>
    </source>
</evidence>